<dbReference type="KEGG" id="nss:113412647"/>
<evidence type="ECO:0000313" key="2">
    <source>
        <dbReference type="RefSeq" id="XP_026524182.1"/>
    </source>
</evidence>
<protein>
    <submittedName>
        <fullName evidence="2">Uncharacterized protein LOC113412647</fullName>
    </submittedName>
</protein>
<accession>A0A6J1TZR1</accession>
<keyword evidence="1" id="KW-1185">Reference proteome</keyword>
<name>A0A6J1TZR1_9SAUR</name>
<proteinExistence type="predicted"/>
<evidence type="ECO:0000313" key="1">
    <source>
        <dbReference type="Proteomes" id="UP000504612"/>
    </source>
</evidence>
<gene>
    <name evidence="2" type="primary">LOC113412647</name>
</gene>
<sequence length="231" mass="27481">MENSLNRVAGERFEEHIKTITILLQKFDRSMKEQVGALDKLASNHFKNLGEWLKEHTRDLNVWLTMYFWALQEFHNRYMKDPDYMLAKEIVLRDKCWNEDMNKDNLWLEYSNSTTWLEEAPLIVYKALRMQGSNLKIYTEIQIQHIEDHLRFLEQLLDNYSAAASKWLEGYATVKETSSQNFTWDFFTVGSKAQMLGRKLVTALQGNCLMVMKWLEENVEVIEQLLWNIIN</sequence>
<dbReference type="Proteomes" id="UP000504612">
    <property type="component" value="Unplaced"/>
</dbReference>
<reference evidence="2" key="1">
    <citation type="submission" date="2025-08" db="UniProtKB">
        <authorList>
            <consortium name="RefSeq"/>
        </authorList>
    </citation>
    <scope>IDENTIFICATION</scope>
</reference>
<dbReference type="GeneID" id="113412647"/>
<dbReference type="RefSeq" id="XP_026524182.1">
    <property type="nucleotide sequence ID" value="XM_026668397.1"/>
</dbReference>
<organism evidence="1 2">
    <name type="scientific">Notechis scutatus</name>
    <name type="common">mainland tiger snake</name>
    <dbReference type="NCBI Taxonomy" id="8663"/>
    <lineage>
        <taxon>Eukaryota</taxon>
        <taxon>Metazoa</taxon>
        <taxon>Chordata</taxon>
        <taxon>Craniata</taxon>
        <taxon>Vertebrata</taxon>
        <taxon>Euteleostomi</taxon>
        <taxon>Lepidosauria</taxon>
        <taxon>Squamata</taxon>
        <taxon>Bifurcata</taxon>
        <taxon>Unidentata</taxon>
        <taxon>Episquamata</taxon>
        <taxon>Toxicofera</taxon>
        <taxon>Serpentes</taxon>
        <taxon>Colubroidea</taxon>
        <taxon>Elapidae</taxon>
        <taxon>Hydrophiinae</taxon>
        <taxon>Notechis</taxon>
    </lineage>
</organism>
<dbReference type="AlphaFoldDB" id="A0A6J1TZR1"/>